<evidence type="ECO:0000256" key="8">
    <source>
        <dbReference type="SAM" id="Phobius"/>
    </source>
</evidence>
<accession>B3T1T6</accession>
<evidence type="ECO:0000256" key="2">
    <source>
        <dbReference type="ARBA" id="ARBA00022448"/>
    </source>
</evidence>
<evidence type="ECO:0000256" key="6">
    <source>
        <dbReference type="ARBA" id="ARBA00022989"/>
    </source>
</evidence>
<name>B3T1T6_9ZZZZ</name>
<evidence type="ECO:0000256" key="4">
    <source>
        <dbReference type="ARBA" id="ARBA00022519"/>
    </source>
</evidence>
<feature type="transmembrane region" description="Helical" evidence="8">
    <location>
        <begin position="21"/>
        <end position="44"/>
    </location>
</feature>
<feature type="transmembrane region" description="Helical" evidence="8">
    <location>
        <begin position="89"/>
        <end position="110"/>
    </location>
</feature>
<dbReference type="PANTHER" id="PTHR35011:SF10">
    <property type="entry name" value="TRAP TRANSPORTER SMALL PERMEASE PROTEIN"/>
    <property type="match status" value="1"/>
</dbReference>
<keyword evidence="4" id="KW-0997">Cell inner membrane</keyword>
<reference evidence="10" key="1">
    <citation type="journal article" date="2008" name="ISME J.">
        <title>Genomic patterns of recombination, clonal divergence and environment in marine microbial populations.</title>
        <authorList>
            <person name="Konstantinidis K.T."/>
            <person name="Delong E.F."/>
        </authorList>
    </citation>
    <scope>NUCLEOTIDE SEQUENCE</scope>
</reference>
<comment type="subcellular location">
    <subcellularLocation>
        <location evidence="1">Cell inner membrane</location>
        <topology evidence="1">Multi-pass membrane protein</topology>
    </subcellularLocation>
</comment>
<dbReference type="InterPro" id="IPR055348">
    <property type="entry name" value="DctQ"/>
</dbReference>
<evidence type="ECO:0000259" key="9">
    <source>
        <dbReference type="Pfam" id="PF04290"/>
    </source>
</evidence>
<feature type="transmembrane region" description="Helical" evidence="8">
    <location>
        <begin position="130"/>
        <end position="158"/>
    </location>
</feature>
<sequence length="163" mass="18718">MLCKIDRYLRVLYRQSGYIAAFFLILVATFILTGIASRMFGFYIRGLSEYSGYSMAASSFLALAYTFGEKGHIRITLFLEKANKEVRRFLDLWCLSIATFFSGFLSYYFIKMLIISIKFGERSEGADEIYIWIPQVAVALGSTIFFVCVLHNFILLILKRNGN</sequence>
<feature type="domain" description="Tripartite ATP-independent periplasmic transporters DctQ component" evidence="9">
    <location>
        <begin position="30"/>
        <end position="156"/>
    </location>
</feature>
<feature type="transmembrane region" description="Helical" evidence="8">
    <location>
        <begin position="50"/>
        <end position="68"/>
    </location>
</feature>
<evidence type="ECO:0000313" key="10">
    <source>
        <dbReference type="EMBL" id="ABZ06545.1"/>
    </source>
</evidence>
<gene>
    <name evidence="10" type="ORF">ALOHA_HF4000093M11ctg1g31</name>
</gene>
<dbReference type="AlphaFoldDB" id="B3T1T6"/>
<keyword evidence="3" id="KW-1003">Cell membrane</keyword>
<organism evidence="10">
    <name type="scientific">uncultured marine microorganism HF4000_093M11</name>
    <dbReference type="NCBI Taxonomy" id="455519"/>
    <lineage>
        <taxon>unclassified sequences</taxon>
        <taxon>environmental samples</taxon>
    </lineage>
</organism>
<dbReference type="Pfam" id="PF04290">
    <property type="entry name" value="DctQ"/>
    <property type="match status" value="1"/>
</dbReference>
<keyword evidence="6 8" id="KW-1133">Transmembrane helix</keyword>
<dbReference type="PANTHER" id="PTHR35011">
    <property type="entry name" value="2,3-DIKETO-L-GULONATE TRAP TRANSPORTER SMALL PERMEASE PROTEIN YIAM"/>
    <property type="match status" value="1"/>
</dbReference>
<dbReference type="EMBL" id="EU016578">
    <property type="protein sequence ID" value="ABZ06545.1"/>
    <property type="molecule type" value="Genomic_DNA"/>
</dbReference>
<evidence type="ECO:0000256" key="1">
    <source>
        <dbReference type="ARBA" id="ARBA00004429"/>
    </source>
</evidence>
<keyword evidence="2" id="KW-0813">Transport</keyword>
<evidence type="ECO:0000256" key="7">
    <source>
        <dbReference type="ARBA" id="ARBA00023136"/>
    </source>
</evidence>
<proteinExistence type="predicted"/>
<protein>
    <submittedName>
        <fullName evidence="10">Putative tripartite ATP-independent periplasmic transporter, DctQ component</fullName>
    </submittedName>
</protein>
<evidence type="ECO:0000256" key="3">
    <source>
        <dbReference type="ARBA" id="ARBA00022475"/>
    </source>
</evidence>
<evidence type="ECO:0000256" key="5">
    <source>
        <dbReference type="ARBA" id="ARBA00022692"/>
    </source>
</evidence>
<keyword evidence="5 8" id="KW-0812">Transmembrane</keyword>
<dbReference type="GO" id="GO:0005886">
    <property type="term" value="C:plasma membrane"/>
    <property type="evidence" value="ECO:0007669"/>
    <property type="project" value="UniProtKB-SubCell"/>
</dbReference>
<dbReference type="InterPro" id="IPR007387">
    <property type="entry name" value="TRAP_DctQ"/>
</dbReference>
<dbReference type="GO" id="GO:0022857">
    <property type="term" value="F:transmembrane transporter activity"/>
    <property type="evidence" value="ECO:0007669"/>
    <property type="project" value="TreeGrafter"/>
</dbReference>
<dbReference type="GO" id="GO:0015740">
    <property type="term" value="P:C4-dicarboxylate transport"/>
    <property type="evidence" value="ECO:0007669"/>
    <property type="project" value="TreeGrafter"/>
</dbReference>
<keyword evidence="7 8" id="KW-0472">Membrane</keyword>